<evidence type="ECO:0000256" key="4">
    <source>
        <dbReference type="ARBA" id="ARBA00022475"/>
    </source>
</evidence>
<dbReference type="GO" id="GO:0140359">
    <property type="term" value="F:ABC-type transporter activity"/>
    <property type="evidence" value="ECO:0007669"/>
    <property type="project" value="InterPro"/>
</dbReference>
<dbReference type="Gene3D" id="3.40.1710.10">
    <property type="entry name" value="abc type-2 transporter like domain"/>
    <property type="match status" value="1"/>
</dbReference>
<feature type="domain" description="ABC transmembrane type-2" evidence="9">
    <location>
        <begin position="130"/>
        <end position="375"/>
    </location>
</feature>
<evidence type="ECO:0000256" key="7">
    <source>
        <dbReference type="ARBA" id="ARBA00023136"/>
    </source>
</evidence>
<keyword evidence="11" id="KW-1185">Reference proteome</keyword>
<dbReference type="InterPro" id="IPR013525">
    <property type="entry name" value="ABC2_TM"/>
</dbReference>
<keyword evidence="7 8" id="KW-0472">Membrane</keyword>
<dbReference type="GO" id="GO:0005886">
    <property type="term" value="C:plasma membrane"/>
    <property type="evidence" value="ECO:0007669"/>
    <property type="project" value="UniProtKB-SubCell"/>
</dbReference>
<dbReference type="AlphaFoldDB" id="A0A7S7NMW1"/>
<dbReference type="RefSeq" id="WP_194448222.1">
    <property type="nucleotide sequence ID" value="NZ_CP063849.1"/>
</dbReference>
<organism evidence="10 11">
    <name type="scientific">Paludibaculum fermentans</name>
    <dbReference type="NCBI Taxonomy" id="1473598"/>
    <lineage>
        <taxon>Bacteria</taxon>
        <taxon>Pseudomonadati</taxon>
        <taxon>Acidobacteriota</taxon>
        <taxon>Terriglobia</taxon>
        <taxon>Bryobacterales</taxon>
        <taxon>Bryobacteraceae</taxon>
        <taxon>Paludibaculum</taxon>
    </lineage>
</organism>
<sequence length="377" mass="42429">MNWRRFYAIFHKEALHILRDWRSLMMALAVPLMLLLLFGYALTLDVDQIPTVVYDQDQTPQSREVVQRLRGSRYFKIVESQGDYRKIVDRIDKSTALMGIVIPNRFAHKIEANEEAQIQILVDGSDSNTAGIGAGYAEALIMAYAQELREARMIRQGMSRPKFPIDARVRVLYNNEMKSRNFIVPGLIAVILMIIAALLTSLTVAREWENGTMEQLLSTPVRPTELLLGKLCAYFVLGMFDMAIALFVAVGIFAVPLRGSTLLLVSSSALFLFGALCWGIFLSTVTRSQLLAYQLSLLSSFLPAFLLSGFIYAIENMPTVIQQFTRIVPARYFVSILQGVFLKGIGLSVLWSDMLFLLIYGGLIFSLAARKMRQKMA</sequence>
<evidence type="ECO:0000256" key="6">
    <source>
        <dbReference type="ARBA" id="ARBA00022989"/>
    </source>
</evidence>
<dbReference type="EMBL" id="CP063849">
    <property type="protein sequence ID" value="QOY86553.1"/>
    <property type="molecule type" value="Genomic_DNA"/>
</dbReference>
<keyword evidence="4" id="KW-1003">Cell membrane</keyword>
<evidence type="ECO:0000256" key="1">
    <source>
        <dbReference type="ARBA" id="ARBA00004651"/>
    </source>
</evidence>
<name>A0A7S7NMW1_PALFE</name>
<feature type="transmembrane region" description="Helical" evidence="8">
    <location>
        <begin position="261"/>
        <end position="283"/>
    </location>
</feature>
<evidence type="ECO:0000256" key="2">
    <source>
        <dbReference type="ARBA" id="ARBA00007783"/>
    </source>
</evidence>
<evidence type="ECO:0000256" key="3">
    <source>
        <dbReference type="ARBA" id="ARBA00022448"/>
    </source>
</evidence>
<dbReference type="PANTHER" id="PTHR30294:SF29">
    <property type="entry name" value="MULTIDRUG ABC TRANSPORTER PERMEASE YBHS-RELATED"/>
    <property type="match status" value="1"/>
</dbReference>
<comment type="subcellular location">
    <subcellularLocation>
        <location evidence="1">Cell membrane</location>
        <topology evidence="1">Multi-pass membrane protein</topology>
    </subcellularLocation>
</comment>
<feature type="transmembrane region" description="Helical" evidence="8">
    <location>
        <begin position="226"/>
        <end position="255"/>
    </location>
</feature>
<reference evidence="10 11" key="1">
    <citation type="submission" date="2020-10" db="EMBL/GenBank/DDBJ databases">
        <title>Complete genome sequence of Paludibaculum fermentans P105T, a facultatively anaerobic acidobacterium capable of dissimilatory Fe(III) reduction.</title>
        <authorList>
            <person name="Dedysh S.N."/>
            <person name="Beletsky A.V."/>
            <person name="Kulichevskaya I.S."/>
            <person name="Mardanov A.V."/>
            <person name="Ravin N.V."/>
        </authorList>
    </citation>
    <scope>NUCLEOTIDE SEQUENCE [LARGE SCALE GENOMIC DNA]</scope>
    <source>
        <strain evidence="10 11">P105</strain>
    </source>
</reference>
<protein>
    <submittedName>
        <fullName evidence="10">ABC transporter permease</fullName>
    </submittedName>
</protein>
<keyword evidence="3" id="KW-0813">Transport</keyword>
<dbReference type="InterPro" id="IPR047817">
    <property type="entry name" value="ABC2_TM_bact-type"/>
</dbReference>
<evidence type="ECO:0000313" key="11">
    <source>
        <dbReference type="Proteomes" id="UP000593892"/>
    </source>
</evidence>
<dbReference type="PANTHER" id="PTHR30294">
    <property type="entry name" value="MEMBRANE COMPONENT OF ABC TRANSPORTER YHHJ-RELATED"/>
    <property type="match status" value="1"/>
</dbReference>
<accession>A0A7S7NMW1</accession>
<evidence type="ECO:0000259" key="9">
    <source>
        <dbReference type="PROSITE" id="PS51012"/>
    </source>
</evidence>
<dbReference type="InterPro" id="IPR051449">
    <property type="entry name" value="ABC-2_transporter_component"/>
</dbReference>
<feature type="transmembrane region" description="Helical" evidence="8">
    <location>
        <begin position="182"/>
        <end position="205"/>
    </location>
</feature>
<evidence type="ECO:0000313" key="10">
    <source>
        <dbReference type="EMBL" id="QOY86553.1"/>
    </source>
</evidence>
<keyword evidence="6 8" id="KW-1133">Transmembrane helix</keyword>
<feature type="transmembrane region" description="Helical" evidence="8">
    <location>
        <begin position="349"/>
        <end position="369"/>
    </location>
</feature>
<proteinExistence type="inferred from homology"/>
<evidence type="ECO:0000256" key="5">
    <source>
        <dbReference type="ARBA" id="ARBA00022692"/>
    </source>
</evidence>
<dbReference type="Pfam" id="PF12698">
    <property type="entry name" value="ABC2_membrane_3"/>
    <property type="match status" value="1"/>
</dbReference>
<dbReference type="Proteomes" id="UP000593892">
    <property type="component" value="Chromosome"/>
</dbReference>
<evidence type="ECO:0000256" key="8">
    <source>
        <dbReference type="SAM" id="Phobius"/>
    </source>
</evidence>
<feature type="transmembrane region" description="Helical" evidence="8">
    <location>
        <begin position="295"/>
        <end position="314"/>
    </location>
</feature>
<dbReference type="PROSITE" id="PS51012">
    <property type="entry name" value="ABC_TM2"/>
    <property type="match status" value="1"/>
</dbReference>
<keyword evidence="5 8" id="KW-0812">Transmembrane</keyword>
<dbReference type="KEGG" id="pfer:IRI77_27690"/>
<comment type="similarity">
    <text evidence="2">Belongs to the ABC-2 integral membrane protein family.</text>
</comment>
<gene>
    <name evidence="10" type="ORF">IRI77_27690</name>
</gene>